<protein>
    <submittedName>
        <fullName evidence="4">8-oxo-dGTP diphosphatase</fullName>
    </submittedName>
</protein>
<comment type="caution">
    <text evidence="4">The sequence shown here is derived from an EMBL/GenBank/DDBJ whole genome shotgun (WGS) entry which is preliminary data.</text>
</comment>
<evidence type="ECO:0000256" key="1">
    <source>
        <dbReference type="ARBA" id="ARBA00001946"/>
    </source>
</evidence>
<dbReference type="Proteomes" id="UP000242682">
    <property type="component" value="Unassembled WGS sequence"/>
</dbReference>
<dbReference type="OrthoDB" id="9816040at2"/>
<dbReference type="PROSITE" id="PS51462">
    <property type="entry name" value="NUDIX"/>
    <property type="match status" value="1"/>
</dbReference>
<evidence type="ECO:0000256" key="2">
    <source>
        <dbReference type="ARBA" id="ARBA00022801"/>
    </source>
</evidence>
<gene>
    <name evidence="4" type="ORF">B0H99_106209</name>
</gene>
<dbReference type="PROSITE" id="PS00893">
    <property type="entry name" value="NUDIX_BOX"/>
    <property type="match status" value="1"/>
</dbReference>
<feature type="domain" description="Nudix hydrolase" evidence="3">
    <location>
        <begin position="16"/>
        <end position="144"/>
    </location>
</feature>
<comment type="cofactor">
    <cofactor evidence="1">
        <name>Mg(2+)</name>
        <dbReference type="ChEBI" id="CHEBI:18420"/>
    </cofactor>
</comment>
<dbReference type="AlphaFoldDB" id="A0A2P8H1W6"/>
<sequence length="146" mass="16782">MDKITFGEKTEGLDYLLRKGAYAVILNAAKDKAAIVRTNHDRYFLPGGGIEEQELPEECLHRELLEETGHEIKIGPFIGTAMRFFHSSQNEPMLNDGYFYLAELGEKIQDPTEVDHFLTWVPIGQLKELLVHEHHYWAVMEGLKKI</sequence>
<accession>A0A2P8H1W6</accession>
<organism evidence="4 5">
    <name type="scientific">Planomicrobium soli</name>
    <dbReference type="NCBI Taxonomy" id="1176648"/>
    <lineage>
        <taxon>Bacteria</taxon>
        <taxon>Bacillati</taxon>
        <taxon>Bacillota</taxon>
        <taxon>Bacilli</taxon>
        <taxon>Bacillales</taxon>
        <taxon>Caryophanaceae</taxon>
        <taxon>Planomicrobium</taxon>
    </lineage>
</organism>
<name>A0A2P8H1W6_9BACL</name>
<dbReference type="Gene3D" id="3.90.79.10">
    <property type="entry name" value="Nucleoside Triphosphate Pyrophosphohydrolase"/>
    <property type="match status" value="1"/>
</dbReference>
<dbReference type="Pfam" id="PF00293">
    <property type="entry name" value="NUDIX"/>
    <property type="match status" value="1"/>
</dbReference>
<dbReference type="PANTHER" id="PTHR43046:SF14">
    <property type="entry name" value="MUTT_NUDIX FAMILY PROTEIN"/>
    <property type="match status" value="1"/>
</dbReference>
<evidence type="ECO:0000259" key="3">
    <source>
        <dbReference type="PROSITE" id="PS51462"/>
    </source>
</evidence>
<dbReference type="SUPFAM" id="SSF55811">
    <property type="entry name" value="Nudix"/>
    <property type="match status" value="1"/>
</dbReference>
<dbReference type="InterPro" id="IPR020084">
    <property type="entry name" value="NUDIX_hydrolase_CS"/>
</dbReference>
<dbReference type="RefSeq" id="WP_106533509.1">
    <property type="nucleotide sequence ID" value="NZ_PYAT01000006.1"/>
</dbReference>
<keyword evidence="2" id="KW-0378">Hydrolase</keyword>
<reference evidence="4 5" key="1">
    <citation type="submission" date="2018-03" db="EMBL/GenBank/DDBJ databases">
        <title>Genomic Encyclopedia of Type Strains, Phase III (KMG-III): the genomes of soil and plant-associated and newly described type strains.</title>
        <authorList>
            <person name="Whitman W."/>
        </authorList>
    </citation>
    <scope>NUCLEOTIDE SEQUENCE [LARGE SCALE GENOMIC DNA]</scope>
    <source>
        <strain evidence="4 5">CGMCC 1.12259</strain>
    </source>
</reference>
<dbReference type="InterPro" id="IPR000086">
    <property type="entry name" value="NUDIX_hydrolase_dom"/>
</dbReference>
<keyword evidence="5" id="KW-1185">Reference proteome</keyword>
<dbReference type="PANTHER" id="PTHR43046">
    <property type="entry name" value="GDP-MANNOSE MANNOSYL HYDROLASE"/>
    <property type="match status" value="1"/>
</dbReference>
<evidence type="ECO:0000313" key="5">
    <source>
        <dbReference type="Proteomes" id="UP000242682"/>
    </source>
</evidence>
<dbReference type="GO" id="GO:0016787">
    <property type="term" value="F:hydrolase activity"/>
    <property type="evidence" value="ECO:0007669"/>
    <property type="project" value="UniProtKB-KW"/>
</dbReference>
<evidence type="ECO:0000313" key="4">
    <source>
        <dbReference type="EMBL" id="PSL40190.1"/>
    </source>
</evidence>
<dbReference type="InterPro" id="IPR015797">
    <property type="entry name" value="NUDIX_hydrolase-like_dom_sf"/>
</dbReference>
<proteinExistence type="predicted"/>
<dbReference type="EMBL" id="PYAT01000006">
    <property type="protein sequence ID" value="PSL40190.1"/>
    <property type="molecule type" value="Genomic_DNA"/>
</dbReference>
<dbReference type="CDD" id="cd04684">
    <property type="entry name" value="NUDIX_Hydrolase"/>
    <property type="match status" value="1"/>
</dbReference>